<sequence>MSPLLLACTGIFLLFMTRSAASAVPLHLLCVGIVEVCACTCAARLPFFKNSVLCFFLEEDERTYVCMVASISCCRAAGTGFMGVYYSNQRRNTNRLHMHLTLAGVLLKHCCVHAMVLSVRVSLGVGHASQVFCPFYWVLCPCK</sequence>
<reference evidence="2" key="1">
    <citation type="submission" date="2021-01" db="EMBL/GenBank/DDBJ databases">
        <authorList>
            <person name="Corre E."/>
            <person name="Pelletier E."/>
            <person name="Niang G."/>
            <person name="Scheremetjew M."/>
            <person name="Finn R."/>
            <person name="Kale V."/>
            <person name="Holt S."/>
            <person name="Cochrane G."/>
            <person name="Meng A."/>
            <person name="Brown T."/>
            <person name="Cohen L."/>
        </authorList>
    </citation>
    <scope>NUCLEOTIDE SEQUENCE</scope>
    <source>
        <strain evidence="2">CCMP1320</strain>
    </source>
</reference>
<protein>
    <recommendedName>
        <fullName evidence="3">Secreted protein</fullName>
    </recommendedName>
</protein>
<dbReference type="EMBL" id="HBIP01006297">
    <property type="protein sequence ID" value="CAE0488165.1"/>
    <property type="molecule type" value="Transcribed_RNA"/>
</dbReference>
<feature type="signal peptide" evidence="1">
    <location>
        <begin position="1"/>
        <end position="23"/>
    </location>
</feature>
<name>A0A7S3QP71_DUNTE</name>
<evidence type="ECO:0000256" key="1">
    <source>
        <dbReference type="SAM" id="SignalP"/>
    </source>
</evidence>
<proteinExistence type="predicted"/>
<gene>
    <name evidence="2" type="ORF">DTER00134_LOCUS3229</name>
</gene>
<keyword evidence="1" id="KW-0732">Signal</keyword>
<evidence type="ECO:0008006" key="3">
    <source>
        <dbReference type="Google" id="ProtNLM"/>
    </source>
</evidence>
<evidence type="ECO:0000313" key="2">
    <source>
        <dbReference type="EMBL" id="CAE0488165.1"/>
    </source>
</evidence>
<dbReference type="AlphaFoldDB" id="A0A7S3QP71"/>
<accession>A0A7S3QP71</accession>
<organism evidence="2">
    <name type="scientific">Dunaliella tertiolecta</name>
    <name type="common">Green alga</name>
    <dbReference type="NCBI Taxonomy" id="3047"/>
    <lineage>
        <taxon>Eukaryota</taxon>
        <taxon>Viridiplantae</taxon>
        <taxon>Chlorophyta</taxon>
        <taxon>core chlorophytes</taxon>
        <taxon>Chlorophyceae</taxon>
        <taxon>CS clade</taxon>
        <taxon>Chlamydomonadales</taxon>
        <taxon>Dunaliellaceae</taxon>
        <taxon>Dunaliella</taxon>
    </lineage>
</organism>
<feature type="chain" id="PRO_5030957391" description="Secreted protein" evidence="1">
    <location>
        <begin position="24"/>
        <end position="143"/>
    </location>
</feature>